<evidence type="ECO:0000256" key="2">
    <source>
        <dbReference type="SAM" id="SignalP"/>
    </source>
</evidence>
<name>A0A428N9G8_9BACI</name>
<dbReference type="InterPro" id="IPR019606">
    <property type="entry name" value="GerMN"/>
</dbReference>
<keyword evidence="2" id="KW-0732">Signal</keyword>
<feature type="domain" description="GerMN" evidence="3">
    <location>
        <begin position="111"/>
        <end position="197"/>
    </location>
</feature>
<evidence type="ECO:0000313" key="5">
    <source>
        <dbReference type="Proteomes" id="UP000275076"/>
    </source>
</evidence>
<dbReference type="AlphaFoldDB" id="A0A428N9G8"/>
<organism evidence="4 5">
    <name type="scientific">Salibacterium salarium</name>
    <dbReference type="NCBI Taxonomy" id="284579"/>
    <lineage>
        <taxon>Bacteria</taxon>
        <taxon>Bacillati</taxon>
        <taxon>Bacillota</taxon>
        <taxon>Bacilli</taxon>
        <taxon>Bacillales</taxon>
        <taxon>Bacillaceae</taxon>
    </lineage>
</organism>
<dbReference type="OrthoDB" id="1954033at2"/>
<feature type="region of interest" description="Disordered" evidence="1">
    <location>
        <begin position="25"/>
        <end position="80"/>
    </location>
</feature>
<evidence type="ECO:0000256" key="1">
    <source>
        <dbReference type="SAM" id="MobiDB-lite"/>
    </source>
</evidence>
<keyword evidence="5" id="KW-1185">Reference proteome</keyword>
<dbReference type="Proteomes" id="UP000275076">
    <property type="component" value="Unassembled WGS sequence"/>
</dbReference>
<sequence length="218" mass="24057">MKRTLYLFITVLLSLGVLAACGQGEEVEENDTGSEANSDETDEGTSEEENNLEEEPSNDESTTGVEQEDTVETNSTNEVTETVTLYFSDNEVLETYKEEQDVTADSEEEIPAAALEAWIQGPDHEELTSHFQNEIEVDSVEEENGVAQVSFSDSFLEANIGSSAELAITEQIALIMEQFGYDETKILIEGEEESSLFGHMDATEPITANNPDDYETLE</sequence>
<proteinExistence type="predicted"/>
<dbReference type="PROSITE" id="PS51257">
    <property type="entry name" value="PROKAR_LIPOPROTEIN"/>
    <property type="match status" value="1"/>
</dbReference>
<dbReference type="SMART" id="SM00909">
    <property type="entry name" value="Germane"/>
    <property type="match status" value="1"/>
</dbReference>
<feature type="signal peptide" evidence="2">
    <location>
        <begin position="1"/>
        <end position="19"/>
    </location>
</feature>
<feature type="chain" id="PRO_5038750881" evidence="2">
    <location>
        <begin position="20"/>
        <end position="218"/>
    </location>
</feature>
<dbReference type="Pfam" id="PF10646">
    <property type="entry name" value="Germane"/>
    <property type="match status" value="1"/>
</dbReference>
<evidence type="ECO:0000313" key="4">
    <source>
        <dbReference type="EMBL" id="RSL34980.1"/>
    </source>
</evidence>
<evidence type="ECO:0000259" key="3">
    <source>
        <dbReference type="SMART" id="SM00909"/>
    </source>
</evidence>
<dbReference type="RefSeq" id="WP_125554539.1">
    <property type="nucleotide sequence ID" value="NZ_RBVX01000002.1"/>
</dbReference>
<comment type="caution">
    <text evidence="4">The sequence shown here is derived from an EMBL/GenBank/DDBJ whole genome shotgun (WGS) entry which is preliminary data.</text>
</comment>
<accession>A0A428N9G8</accession>
<protein>
    <submittedName>
        <fullName evidence="4">Spore gernimation protein GerM</fullName>
    </submittedName>
</protein>
<feature type="compositionally biased region" description="Acidic residues" evidence="1">
    <location>
        <begin position="25"/>
        <end position="58"/>
    </location>
</feature>
<reference evidence="4 5" key="1">
    <citation type="submission" date="2018-10" db="EMBL/GenBank/DDBJ databases">
        <title>Draft genome sequence of Bacillus salarius IM0101, isolated from a hypersaline soil in Inner Mongolia, China.</title>
        <authorList>
            <person name="Yamprayoonswat W."/>
            <person name="Boonvisut S."/>
            <person name="Jumpathong W."/>
            <person name="Sittihan S."/>
            <person name="Ruangsuj P."/>
            <person name="Wanthongcharoen S."/>
            <person name="Thongpramul N."/>
            <person name="Pimmason S."/>
            <person name="Yu B."/>
            <person name="Yasawong M."/>
        </authorList>
    </citation>
    <scope>NUCLEOTIDE SEQUENCE [LARGE SCALE GENOMIC DNA]</scope>
    <source>
        <strain evidence="4 5">IM0101</strain>
    </source>
</reference>
<gene>
    <name evidence="4" type="ORF">D7Z54_03915</name>
</gene>
<dbReference type="EMBL" id="RBVX01000002">
    <property type="protein sequence ID" value="RSL34980.1"/>
    <property type="molecule type" value="Genomic_DNA"/>
</dbReference>